<dbReference type="InterPro" id="IPR036388">
    <property type="entry name" value="WH-like_DNA-bd_sf"/>
</dbReference>
<dbReference type="InterPro" id="IPR036390">
    <property type="entry name" value="WH_DNA-bd_sf"/>
</dbReference>
<evidence type="ECO:0000259" key="4">
    <source>
        <dbReference type="PROSITE" id="PS50995"/>
    </source>
</evidence>
<dbReference type="Pfam" id="PF01047">
    <property type="entry name" value="MarR"/>
    <property type="match status" value="1"/>
</dbReference>
<dbReference type="RefSeq" id="WP_085421853.1">
    <property type="nucleotide sequence ID" value="NZ_FXAF01000006.1"/>
</dbReference>
<dbReference type="STRING" id="464029.SAMN02982989_1552"/>
<reference evidence="6" key="1">
    <citation type="submission" date="2017-04" db="EMBL/GenBank/DDBJ databases">
        <authorList>
            <person name="Varghese N."/>
            <person name="Submissions S."/>
        </authorList>
    </citation>
    <scope>NUCLEOTIDE SEQUENCE [LARGE SCALE GENOMIC DNA]</scope>
    <source>
        <strain evidence="6">B4P</strain>
    </source>
</reference>
<gene>
    <name evidence="5" type="ORF">SAMN02982989_1552</name>
</gene>
<evidence type="ECO:0000256" key="3">
    <source>
        <dbReference type="ARBA" id="ARBA00023163"/>
    </source>
</evidence>
<evidence type="ECO:0000313" key="5">
    <source>
        <dbReference type="EMBL" id="SMF37328.1"/>
    </source>
</evidence>
<dbReference type="SUPFAM" id="SSF46785">
    <property type="entry name" value="Winged helix' DNA-binding domain"/>
    <property type="match status" value="1"/>
</dbReference>
<dbReference type="AlphaFoldDB" id="A0A1X7EPV1"/>
<dbReference type="PROSITE" id="PS50995">
    <property type="entry name" value="HTH_MARR_2"/>
    <property type="match status" value="1"/>
</dbReference>
<keyword evidence="3" id="KW-0804">Transcription</keyword>
<feature type="domain" description="HTH marR-type" evidence="4">
    <location>
        <begin position="24"/>
        <end position="158"/>
    </location>
</feature>
<evidence type="ECO:0000313" key="6">
    <source>
        <dbReference type="Proteomes" id="UP000192903"/>
    </source>
</evidence>
<keyword evidence="1" id="KW-0805">Transcription regulation</keyword>
<keyword evidence="6" id="KW-1185">Reference proteome</keyword>
<evidence type="ECO:0000256" key="2">
    <source>
        <dbReference type="ARBA" id="ARBA00023125"/>
    </source>
</evidence>
<dbReference type="PROSITE" id="PS01117">
    <property type="entry name" value="HTH_MARR_1"/>
    <property type="match status" value="1"/>
</dbReference>
<accession>A0A1X7EPV1</accession>
<dbReference type="InterPro" id="IPR039422">
    <property type="entry name" value="MarR/SlyA-like"/>
</dbReference>
<dbReference type="PANTHER" id="PTHR33164:SF43">
    <property type="entry name" value="HTH-TYPE TRANSCRIPTIONAL REPRESSOR YETL"/>
    <property type="match status" value="1"/>
</dbReference>
<dbReference type="GO" id="GO:0006950">
    <property type="term" value="P:response to stress"/>
    <property type="evidence" value="ECO:0007669"/>
    <property type="project" value="TreeGrafter"/>
</dbReference>
<name>A0A1X7EPV1_9HYPH</name>
<sequence length="171" mass="18704">MDGEAASADLELIAHGPHGKNKPETRLWLRMLSTTKLITTEIRRRLRVEFGATLPQFDLMAQLYREKDGLRLGELSKRTMVTNGNVTGLVERLEADGLVLRVTPDGDRRVTVAKLTPRGTELFVAMAAAHEGWLRDIMADVDPAAIASLWSEIGAVKASASNHLSGAAFEL</sequence>
<dbReference type="GO" id="GO:0003700">
    <property type="term" value="F:DNA-binding transcription factor activity"/>
    <property type="evidence" value="ECO:0007669"/>
    <property type="project" value="InterPro"/>
</dbReference>
<evidence type="ECO:0000256" key="1">
    <source>
        <dbReference type="ARBA" id="ARBA00023015"/>
    </source>
</evidence>
<dbReference type="SMART" id="SM00347">
    <property type="entry name" value="HTH_MARR"/>
    <property type="match status" value="1"/>
</dbReference>
<dbReference type="Proteomes" id="UP000192903">
    <property type="component" value="Unassembled WGS sequence"/>
</dbReference>
<proteinExistence type="predicted"/>
<organism evidence="5 6">
    <name type="scientific">Xaviernesmea oryzae</name>
    <dbReference type="NCBI Taxonomy" id="464029"/>
    <lineage>
        <taxon>Bacteria</taxon>
        <taxon>Pseudomonadati</taxon>
        <taxon>Pseudomonadota</taxon>
        <taxon>Alphaproteobacteria</taxon>
        <taxon>Hyphomicrobiales</taxon>
        <taxon>Rhizobiaceae</taxon>
        <taxon>Rhizobium/Agrobacterium group</taxon>
        <taxon>Xaviernesmea</taxon>
    </lineage>
</organism>
<dbReference type="PRINTS" id="PR00598">
    <property type="entry name" value="HTHMARR"/>
</dbReference>
<dbReference type="OrthoDB" id="7063965at2"/>
<keyword evidence="2 5" id="KW-0238">DNA-binding</keyword>
<dbReference type="Gene3D" id="1.10.10.10">
    <property type="entry name" value="Winged helix-like DNA-binding domain superfamily/Winged helix DNA-binding domain"/>
    <property type="match status" value="1"/>
</dbReference>
<dbReference type="InterPro" id="IPR000835">
    <property type="entry name" value="HTH_MarR-typ"/>
</dbReference>
<dbReference type="GO" id="GO:0003677">
    <property type="term" value="F:DNA binding"/>
    <property type="evidence" value="ECO:0007669"/>
    <property type="project" value="UniProtKB-KW"/>
</dbReference>
<dbReference type="EMBL" id="FXAF01000006">
    <property type="protein sequence ID" value="SMF37328.1"/>
    <property type="molecule type" value="Genomic_DNA"/>
</dbReference>
<protein>
    <submittedName>
        <fullName evidence="5">DNA-binding transcriptional regulator, MarR family</fullName>
    </submittedName>
</protein>
<dbReference type="PANTHER" id="PTHR33164">
    <property type="entry name" value="TRANSCRIPTIONAL REGULATOR, MARR FAMILY"/>
    <property type="match status" value="1"/>
</dbReference>
<dbReference type="InterPro" id="IPR023187">
    <property type="entry name" value="Tscrpt_reg_MarR-type_CS"/>
</dbReference>